<dbReference type="PROSITE" id="PS50994">
    <property type="entry name" value="INTEGRASE"/>
    <property type="match status" value="1"/>
</dbReference>
<feature type="domain" description="Integrase catalytic" evidence="3">
    <location>
        <begin position="694"/>
        <end position="828"/>
    </location>
</feature>
<organism evidence="4 5">
    <name type="scientific">Symbiodinium microadriaticum</name>
    <name type="common">Dinoflagellate</name>
    <name type="synonym">Zooxanthella microadriatica</name>
    <dbReference type="NCBI Taxonomy" id="2951"/>
    <lineage>
        <taxon>Eukaryota</taxon>
        <taxon>Sar</taxon>
        <taxon>Alveolata</taxon>
        <taxon>Dinophyceae</taxon>
        <taxon>Suessiales</taxon>
        <taxon>Symbiodiniaceae</taxon>
        <taxon>Symbiodinium</taxon>
    </lineage>
</organism>
<dbReference type="Pfam" id="PF07727">
    <property type="entry name" value="RVT_2"/>
    <property type="match status" value="1"/>
</dbReference>
<sequence length="1781" mass="195836">MDSAGSGLEPNYEAEERQDVSGAGRVPDSTSDTAADENGLAQQDVTSARGTGYSVGQTSDEQAAANVLARADGLEPEYDFESAEGGVHSPDRDELLQQDRLLGLSGDRGGQRGAGAAHSHVESASLEESSGLRQREVEERFPGRGRETALLNGGPRPGKGRGNPSVFSGWEEAGFTVQAPREAQGASRVQPGSGPLGGEATRMEQLESLVEQLLEQNAQLKQERLDAQRRGSAEGDVGKGIGSSGDDGWVPGLVTVMVNGVPRKGIFNAKGEVVLQSEQPKYFAIEDGDQGLFLQLSVKSRRNTAVRAADLEGRQLLEEGSISEAAIKEAAQILQSLRLSAVQCDIKSAEYFTPSLGNLTLTPAPAVQRNVDDVLILRFFTLILLAFESNRAKGIPEPACIVEHPCSELEVKGDLENQCDQEGVSLWNTPEWQAIEQCTGMTKIRFFQGPMGHRKRRPTCLGTNLEPDPVLVECGVPLEVIDYIPERDFGVTAELWTEWAPGLVQAMSGMLHRGFALMRHQVSIGGEMRKIDPGFLHHLQQNHTPYRNDCVTCLKGGARRKQHRRVLTPQSWCLSVDTAGPFVKGRDEHTSKARYLIVGVLSVPILAVDGKGVDEPCDEDPGPPLPEGGVIDDAEWLADGVDKGDDPDPELPMRELADAREKWNEWDRLVKSSRDDWIEEAQSEHLPKVEIVDFIYVESIERKTHGEVLTAIGRMHARAKAEGFDVRRLHSDRGREYNNKPLRDWCARHAVHKTLAVAEEHQGNGRAEGAIMRVKNKTRTILQESDSEKCDWPLAAKLAAHELKNASRRRLKMDQQQSLPFNTKVQIISRSWKRETWEARTSTALVKCPPADMSRGWVVATEDNKLLTTGKLFPSIDQGKVSFTSTGPAVDLDAPDYRLKGKTSLKLLQVPEWSEPLHAVDKLAKGLFEQERFKPKDLAELAVGLSQLSQQSSRMVKDLGPADPQLGRRCNFLAGAFSYGGMTGIKSSTKDHPWVTRYLTAYMSKYTDGLYAGVGLILNTDHALHRDLHNQKGVSNIVLPVVTSGGGLWLQDSQVESKSGEAELDLEVRHTPDGKALEGRVHVYKAHEAIKFLPNQWHESASATGQQLLLIGYTPRSLHKLSRSDRQWLWQTGFTLLPASKDEFWGYNHTAQVLTRYHPVPRRQMFVPSANEWLPFDRDWIGDVRYCVQQFQSGEPVRTTHTWRGGRGVLDEVATQHQKVCALLQAAEDEGCEQVTGSVDKLYWSALEALECQGCELQGYESQLLNSAMPVVLRSLSVVDSVVTGEGEEGVKTEDLDSGGGDSSDPPPLQTKIIGADQVRREPEKWVPSMKEEYQSLVSRTGAVQELSDSQYKQLLEDPGVTLEVIPGKLVYVHKSSGRRKSRIVGCGNYCQGGSSERSELYASGAGAESLRLMIRRCALHSGWVLASVDVRTAFLQAPLLEQQREGRRLVTIVRVPSILRETGVTDCKFWRVQKALYGLASAPKSWSSYRDTVLAGLRIPCEGGDLRLSKMLEDANLLRIIRVSSGDGDSGSEDQVTGFIALYVDDILIGAERPICEAVIKALQDQWELSSPEWIADIGDQMKFAGYELQKTNHGIRLHQESYVQDLLEQNEEVVGVERAPAVKMGSFDEVVDEAEKRDITKKSQGLVGQLLWLAGRTRPDLAYAVSMAAQKIVPCPREALARAEHVVKYLRGAPGISLHYKAADDKCGRSFDGEGLQTYGGCIDGGFTSILLALLVLVQANGAKAFEGGHGDASRLVALSLATLPHVARGVIVINLLRL</sequence>
<evidence type="ECO:0000313" key="5">
    <source>
        <dbReference type="Proteomes" id="UP000186817"/>
    </source>
</evidence>
<feature type="coiled-coil region" evidence="1">
    <location>
        <begin position="196"/>
        <end position="230"/>
    </location>
</feature>
<dbReference type="SUPFAM" id="SSF56672">
    <property type="entry name" value="DNA/RNA polymerases"/>
    <property type="match status" value="1"/>
</dbReference>
<dbReference type="GO" id="GO:0003676">
    <property type="term" value="F:nucleic acid binding"/>
    <property type="evidence" value="ECO:0007669"/>
    <property type="project" value="InterPro"/>
</dbReference>
<accession>A0A1Q9EHI2</accession>
<reference evidence="4 5" key="1">
    <citation type="submission" date="2016-02" db="EMBL/GenBank/DDBJ databases">
        <title>Genome analysis of coral dinoflagellate symbionts highlights evolutionary adaptations to a symbiotic lifestyle.</title>
        <authorList>
            <person name="Aranda M."/>
            <person name="Li Y."/>
            <person name="Liew Y.J."/>
            <person name="Baumgarten S."/>
            <person name="Simakov O."/>
            <person name="Wilson M."/>
            <person name="Piel J."/>
            <person name="Ashoor H."/>
            <person name="Bougouffa S."/>
            <person name="Bajic V.B."/>
            <person name="Ryu T."/>
            <person name="Ravasi T."/>
            <person name="Bayer T."/>
            <person name="Micklem G."/>
            <person name="Kim H."/>
            <person name="Bhak J."/>
            <person name="Lajeunesse T.C."/>
            <person name="Voolstra C.R."/>
        </authorList>
    </citation>
    <scope>NUCLEOTIDE SEQUENCE [LARGE SCALE GENOMIC DNA]</scope>
    <source>
        <strain evidence="4 5">CCMP2467</strain>
    </source>
</reference>
<dbReference type="OrthoDB" id="408995at2759"/>
<dbReference type="EMBL" id="LSRX01000150">
    <property type="protein sequence ID" value="OLQ06914.1"/>
    <property type="molecule type" value="Genomic_DNA"/>
</dbReference>
<dbReference type="GO" id="GO:0015074">
    <property type="term" value="P:DNA integration"/>
    <property type="evidence" value="ECO:0007669"/>
    <property type="project" value="InterPro"/>
</dbReference>
<dbReference type="Proteomes" id="UP000186817">
    <property type="component" value="Unassembled WGS sequence"/>
</dbReference>
<feature type="compositionally biased region" description="Basic and acidic residues" evidence="2">
    <location>
        <begin position="133"/>
        <end position="147"/>
    </location>
</feature>
<dbReference type="Gene3D" id="3.30.420.10">
    <property type="entry name" value="Ribonuclease H-like superfamily/Ribonuclease H"/>
    <property type="match status" value="1"/>
</dbReference>
<keyword evidence="1" id="KW-0175">Coiled coil</keyword>
<dbReference type="SUPFAM" id="SSF53098">
    <property type="entry name" value="Ribonuclease H-like"/>
    <property type="match status" value="1"/>
</dbReference>
<dbReference type="InterPro" id="IPR036397">
    <property type="entry name" value="RNaseH_sf"/>
</dbReference>
<dbReference type="InterPro" id="IPR013103">
    <property type="entry name" value="RVT_2"/>
</dbReference>
<name>A0A1Q9EHI2_SYMMI</name>
<feature type="region of interest" description="Disordered" evidence="2">
    <location>
        <begin position="1286"/>
        <end position="1310"/>
    </location>
</feature>
<feature type="compositionally biased region" description="Polar residues" evidence="2">
    <location>
        <begin position="40"/>
        <end position="61"/>
    </location>
</feature>
<dbReference type="InterPro" id="IPR012337">
    <property type="entry name" value="RNaseH-like_sf"/>
</dbReference>
<evidence type="ECO:0000256" key="1">
    <source>
        <dbReference type="SAM" id="Coils"/>
    </source>
</evidence>
<gene>
    <name evidence="4" type="primary">GIP</name>
    <name evidence="4" type="ORF">AK812_SmicGene9784</name>
</gene>
<dbReference type="InterPro" id="IPR001584">
    <property type="entry name" value="Integrase_cat-core"/>
</dbReference>
<dbReference type="InterPro" id="IPR043502">
    <property type="entry name" value="DNA/RNA_pol_sf"/>
</dbReference>
<protein>
    <submittedName>
        <fullName evidence="4">Copia protein</fullName>
    </submittedName>
</protein>
<comment type="caution">
    <text evidence="4">The sequence shown here is derived from an EMBL/GenBank/DDBJ whole genome shotgun (WGS) entry which is preliminary data.</text>
</comment>
<keyword evidence="5" id="KW-1185">Reference proteome</keyword>
<evidence type="ECO:0000256" key="2">
    <source>
        <dbReference type="SAM" id="MobiDB-lite"/>
    </source>
</evidence>
<evidence type="ECO:0000259" key="3">
    <source>
        <dbReference type="PROSITE" id="PS50994"/>
    </source>
</evidence>
<proteinExistence type="predicted"/>
<feature type="region of interest" description="Disordered" evidence="2">
    <location>
        <begin position="1"/>
        <end position="163"/>
    </location>
</feature>
<evidence type="ECO:0000313" key="4">
    <source>
        <dbReference type="EMBL" id="OLQ06914.1"/>
    </source>
</evidence>